<dbReference type="InterPro" id="IPR050256">
    <property type="entry name" value="Glycosyltransferase_2"/>
</dbReference>
<dbReference type="InterPro" id="IPR001173">
    <property type="entry name" value="Glyco_trans_2-like"/>
</dbReference>
<name>A0A0G1RI05_9BACT</name>
<gene>
    <name evidence="2" type="ORF">UX78_C0003G0057</name>
</gene>
<sequence>MKVFVIIPAYNEHYRLPAVLEKTRRLYPRLPLVVVDDGSEHPIKKLTIPGIIWLRHQVNLGKGASLKTGAEYSFSHGADGVIFMDSDGQHDPVEIKKFIDYLNRGSDLVFGSRRPSLDTPLVRLLGKKLSSVYINLLFGVYISDILSGFRALSRSAYRYVKWDSSRYGVESEMVARLGKYRKLLKYVEFPVETIYIDKYKGVTVVDALKIFSHSLWWKLS</sequence>
<dbReference type="PANTHER" id="PTHR48090:SF7">
    <property type="entry name" value="RFBJ PROTEIN"/>
    <property type="match status" value="1"/>
</dbReference>
<dbReference type="InterPro" id="IPR029044">
    <property type="entry name" value="Nucleotide-diphossugar_trans"/>
</dbReference>
<keyword evidence="2" id="KW-0808">Transferase</keyword>
<dbReference type="EMBL" id="LCNM01000003">
    <property type="protein sequence ID" value="KKU56781.1"/>
    <property type="molecule type" value="Genomic_DNA"/>
</dbReference>
<evidence type="ECO:0000259" key="1">
    <source>
        <dbReference type="Pfam" id="PF00535"/>
    </source>
</evidence>
<reference evidence="2 3" key="1">
    <citation type="journal article" date="2015" name="Nature">
        <title>rRNA introns, odd ribosomes, and small enigmatic genomes across a large radiation of phyla.</title>
        <authorList>
            <person name="Brown C.T."/>
            <person name="Hug L.A."/>
            <person name="Thomas B.C."/>
            <person name="Sharon I."/>
            <person name="Castelle C.J."/>
            <person name="Singh A."/>
            <person name="Wilkins M.J."/>
            <person name="Williams K.H."/>
            <person name="Banfield J.F."/>
        </authorList>
    </citation>
    <scope>NUCLEOTIDE SEQUENCE [LARGE SCALE GENOMIC DNA]</scope>
</reference>
<feature type="domain" description="Glycosyltransferase 2-like" evidence="1">
    <location>
        <begin position="5"/>
        <end position="157"/>
    </location>
</feature>
<evidence type="ECO:0000313" key="2">
    <source>
        <dbReference type="EMBL" id="KKU56781.1"/>
    </source>
</evidence>
<evidence type="ECO:0000313" key="3">
    <source>
        <dbReference type="Proteomes" id="UP000034607"/>
    </source>
</evidence>
<comment type="caution">
    <text evidence="2">The sequence shown here is derived from an EMBL/GenBank/DDBJ whole genome shotgun (WGS) entry which is preliminary data.</text>
</comment>
<dbReference type="AlphaFoldDB" id="A0A0G1RI05"/>
<dbReference type="CDD" id="cd04179">
    <property type="entry name" value="DPM_DPG-synthase_like"/>
    <property type="match status" value="1"/>
</dbReference>
<organism evidence="2 3">
    <name type="scientific">Candidatus Amesbacteria bacterium GW2011_GWA2_47_11</name>
    <dbReference type="NCBI Taxonomy" id="1618357"/>
    <lineage>
        <taxon>Bacteria</taxon>
        <taxon>Candidatus Amesiibacteriota</taxon>
    </lineage>
</organism>
<dbReference type="Gene3D" id="3.90.550.10">
    <property type="entry name" value="Spore Coat Polysaccharide Biosynthesis Protein SpsA, Chain A"/>
    <property type="match status" value="1"/>
</dbReference>
<protein>
    <submittedName>
        <fullName evidence="2">Glycosyl transferase family 2</fullName>
    </submittedName>
</protein>
<dbReference type="SUPFAM" id="SSF53448">
    <property type="entry name" value="Nucleotide-diphospho-sugar transferases"/>
    <property type="match status" value="1"/>
</dbReference>
<dbReference type="Pfam" id="PF00535">
    <property type="entry name" value="Glycos_transf_2"/>
    <property type="match status" value="1"/>
</dbReference>
<dbReference type="Proteomes" id="UP000034607">
    <property type="component" value="Unassembled WGS sequence"/>
</dbReference>
<dbReference type="PANTHER" id="PTHR48090">
    <property type="entry name" value="UNDECAPRENYL-PHOSPHATE 4-DEOXY-4-FORMAMIDO-L-ARABINOSE TRANSFERASE-RELATED"/>
    <property type="match status" value="1"/>
</dbReference>
<proteinExistence type="predicted"/>
<accession>A0A0G1RI05</accession>
<dbReference type="GO" id="GO:0016740">
    <property type="term" value="F:transferase activity"/>
    <property type="evidence" value="ECO:0007669"/>
    <property type="project" value="UniProtKB-KW"/>
</dbReference>